<dbReference type="OrthoDB" id="396512at2"/>
<comment type="caution">
    <text evidence="2">The sequence shown here is derived from an EMBL/GenBank/DDBJ whole genome shotgun (WGS) entry which is preliminary data.</text>
</comment>
<dbReference type="CDD" id="cd00761">
    <property type="entry name" value="Glyco_tranf_GTA_type"/>
    <property type="match status" value="1"/>
</dbReference>
<evidence type="ECO:0000259" key="1">
    <source>
        <dbReference type="Pfam" id="PF00535"/>
    </source>
</evidence>
<dbReference type="Gene3D" id="3.90.550.10">
    <property type="entry name" value="Spore Coat Polysaccharide Biosynthesis Protein SpsA, Chain A"/>
    <property type="match status" value="1"/>
</dbReference>
<dbReference type="InterPro" id="IPR029044">
    <property type="entry name" value="Nucleotide-diphossugar_trans"/>
</dbReference>
<dbReference type="PANTHER" id="PTHR43685:SF2">
    <property type="entry name" value="GLYCOSYLTRANSFERASE 2-LIKE DOMAIN-CONTAINING PROTEIN"/>
    <property type="match status" value="1"/>
</dbReference>
<dbReference type="Pfam" id="PF00535">
    <property type="entry name" value="Glycos_transf_2"/>
    <property type="match status" value="1"/>
</dbReference>
<reference evidence="2 3" key="1">
    <citation type="submission" date="2019-02" db="EMBL/GenBank/DDBJ databases">
        <title>Thermus sp. a novel from hot spring.</title>
        <authorList>
            <person name="Zhao Z."/>
        </authorList>
    </citation>
    <scope>NUCLEOTIDE SEQUENCE [LARGE SCALE GENOMIC DNA]</scope>
    <source>
        <strain evidence="2 3">CFH 72773T</strain>
    </source>
</reference>
<dbReference type="InterPro" id="IPR001173">
    <property type="entry name" value="Glyco_trans_2-like"/>
</dbReference>
<dbReference type="InterPro" id="IPR050834">
    <property type="entry name" value="Glycosyltransf_2"/>
</dbReference>
<dbReference type="SUPFAM" id="SSF53448">
    <property type="entry name" value="Nucleotide-diphospho-sugar transferases"/>
    <property type="match status" value="1"/>
</dbReference>
<dbReference type="Proteomes" id="UP000292858">
    <property type="component" value="Unassembled WGS sequence"/>
</dbReference>
<dbReference type="GO" id="GO:0016740">
    <property type="term" value="F:transferase activity"/>
    <property type="evidence" value="ECO:0007669"/>
    <property type="project" value="UniProtKB-KW"/>
</dbReference>
<keyword evidence="2" id="KW-0808">Transferase</keyword>
<evidence type="ECO:0000313" key="3">
    <source>
        <dbReference type="Proteomes" id="UP000292858"/>
    </source>
</evidence>
<name>A0A4V2IUJ1_9DEIN</name>
<organism evidence="2 3">
    <name type="scientific">Thermus thermamylovorans</name>
    <dbReference type="NCBI Taxonomy" id="2509362"/>
    <lineage>
        <taxon>Bacteria</taxon>
        <taxon>Thermotogati</taxon>
        <taxon>Deinococcota</taxon>
        <taxon>Deinococci</taxon>
        <taxon>Thermales</taxon>
        <taxon>Thermaceae</taxon>
        <taxon>Thermus</taxon>
    </lineage>
</organism>
<accession>A0A4V2IUJ1</accession>
<gene>
    <name evidence="2" type="ORF">ETP66_09685</name>
</gene>
<feature type="domain" description="Glycosyltransferase 2-like" evidence="1">
    <location>
        <begin position="3"/>
        <end position="111"/>
    </location>
</feature>
<dbReference type="AlphaFoldDB" id="A0A4V2IUJ1"/>
<sequence>MISVLIPTKGRPGMLREALRSLQGQTFSHWEAVVAEDGEGEGLEVVRALKDPRVRGLRNAGRGQVEARRTALEAAQGEAVLFLDDDDLLLDPAYLHRAWRALAQGAGVAYGEGVLLLADREIPFAPGEVGPWLLRDNRLLASGTALGKKALRELGGLDPAMGDYWDWDLWLRAYRAGLPFRYLKGRGVGVRVHGGNGSYGARREERARFLERLRAKHGLEPIPLKDHLQLALESSPGY</sequence>
<protein>
    <submittedName>
        <fullName evidence="2">Glycosyltransferase</fullName>
    </submittedName>
</protein>
<proteinExistence type="predicted"/>
<dbReference type="EMBL" id="SIJL01000014">
    <property type="protein sequence ID" value="TBH17280.1"/>
    <property type="molecule type" value="Genomic_DNA"/>
</dbReference>
<dbReference type="PANTHER" id="PTHR43685">
    <property type="entry name" value="GLYCOSYLTRANSFERASE"/>
    <property type="match status" value="1"/>
</dbReference>
<dbReference type="RefSeq" id="WP_130842434.1">
    <property type="nucleotide sequence ID" value="NZ_SIJL01000014.1"/>
</dbReference>
<keyword evidence="3" id="KW-1185">Reference proteome</keyword>
<evidence type="ECO:0000313" key="2">
    <source>
        <dbReference type="EMBL" id="TBH17280.1"/>
    </source>
</evidence>